<protein>
    <submittedName>
        <fullName evidence="1">AlNc14C80G5255 protein</fullName>
    </submittedName>
</protein>
<evidence type="ECO:0000313" key="1">
    <source>
        <dbReference type="EMBL" id="CCA19843.1"/>
    </source>
</evidence>
<sequence length="144" mass="16072">MASPESPPCLKVGTVMPQTNGYPHSGVGIGSEGLPTYDNITLVYYRNEANRRYECLLCLIEHTEVFLVYSIKDSIDGYVWIRQASSNILKLCIGKKCTSHAYDQHQQQMVRPTGLRQVTQEDVSAWLEVNTTVVESNEVSSTAT</sequence>
<proteinExistence type="predicted"/>
<organism evidence="1">
    <name type="scientific">Albugo laibachii Nc14</name>
    <dbReference type="NCBI Taxonomy" id="890382"/>
    <lineage>
        <taxon>Eukaryota</taxon>
        <taxon>Sar</taxon>
        <taxon>Stramenopiles</taxon>
        <taxon>Oomycota</taxon>
        <taxon>Peronosporomycetes</taxon>
        <taxon>Albuginales</taxon>
        <taxon>Albuginaceae</taxon>
        <taxon>Albugo</taxon>
    </lineage>
</organism>
<reference evidence="1" key="2">
    <citation type="submission" date="2011-02" db="EMBL/GenBank/DDBJ databases">
        <authorList>
            <person name="MacLean D."/>
        </authorList>
    </citation>
    <scope>NUCLEOTIDE SEQUENCE</scope>
</reference>
<name>F0WF61_9STRA</name>
<dbReference type="HOGENOM" id="CLU_1800042_0_0_1"/>
<accession>F0WF61</accession>
<gene>
    <name evidence="1" type="primary">AlNc14C80G5255</name>
    <name evidence="1" type="ORF">ALNC14_059860</name>
</gene>
<dbReference type="AlphaFoldDB" id="F0WF61"/>
<dbReference type="EMBL" id="FR824125">
    <property type="protein sequence ID" value="CCA19843.1"/>
    <property type="molecule type" value="Genomic_DNA"/>
</dbReference>
<reference evidence="1" key="1">
    <citation type="journal article" date="2011" name="PLoS Biol.">
        <title>Gene gain and loss during evolution of obligate parasitism in the white rust pathogen of Arabidopsis thaliana.</title>
        <authorList>
            <person name="Kemen E."/>
            <person name="Gardiner A."/>
            <person name="Schultz-Larsen T."/>
            <person name="Kemen A.C."/>
            <person name="Balmuth A.L."/>
            <person name="Robert-Seilaniantz A."/>
            <person name="Bailey K."/>
            <person name="Holub E."/>
            <person name="Studholme D.J."/>
            <person name="Maclean D."/>
            <person name="Jones J.D."/>
        </authorList>
    </citation>
    <scope>NUCLEOTIDE SEQUENCE</scope>
</reference>